<organism evidence="4 5">
    <name type="scientific">Anaeromyxobacter dehalogenans (strain 2CP-C)</name>
    <dbReference type="NCBI Taxonomy" id="290397"/>
    <lineage>
        <taxon>Bacteria</taxon>
        <taxon>Pseudomonadati</taxon>
        <taxon>Myxococcota</taxon>
        <taxon>Myxococcia</taxon>
        <taxon>Myxococcales</taxon>
        <taxon>Cystobacterineae</taxon>
        <taxon>Anaeromyxobacteraceae</taxon>
        <taxon>Anaeromyxobacter</taxon>
    </lineage>
</organism>
<dbReference type="Gene3D" id="2.60.40.10">
    <property type="entry name" value="Immunoglobulins"/>
    <property type="match status" value="3"/>
</dbReference>
<dbReference type="InterPro" id="IPR002909">
    <property type="entry name" value="IPT_dom"/>
</dbReference>
<gene>
    <name evidence="4" type="ordered locus">Adeh_2835</name>
</gene>
<feature type="domain" description="IPT/TIG" evidence="3">
    <location>
        <begin position="28"/>
        <end position="111"/>
    </location>
</feature>
<feature type="region of interest" description="Disordered" evidence="1">
    <location>
        <begin position="18"/>
        <end position="38"/>
    </location>
</feature>
<dbReference type="HOGENOM" id="CLU_317055_0_0_7"/>
<accession>Q2ILS9</accession>
<dbReference type="Proteomes" id="UP000001935">
    <property type="component" value="Chromosome"/>
</dbReference>
<dbReference type="Pfam" id="PF01833">
    <property type="entry name" value="TIG"/>
    <property type="match status" value="1"/>
</dbReference>
<dbReference type="eggNOG" id="COG1361">
    <property type="taxonomic scope" value="Bacteria"/>
</dbReference>
<dbReference type="InterPro" id="IPR013783">
    <property type="entry name" value="Ig-like_fold"/>
</dbReference>
<evidence type="ECO:0000313" key="5">
    <source>
        <dbReference type="Proteomes" id="UP000001935"/>
    </source>
</evidence>
<evidence type="ECO:0000313" key="4">
    <source>
        <dbReference type="EMBL" id="ABC82605.1"/>
    </source>
</evidence>
<evidence type="ECO:0000259" key="3">
    <source>
        <dbReference type="Pfam" id="PF01833"/>
    </source>
</evidence>
<dbReference type="RefSeq" id="WP_011421887.1">
    <property type="nucleotide sequence ID" value="NC_007760.1"/>
</dbReference>
<proteinExistence type="predicted"/>
<feature type="chain" id="PRO_5004209991" description="IPT/TIG domain-containing protein" evidence="2">
    <location>
        <begin position="23"/>
        <end position="804"/>
    </location>
</feature>
<dbReference type="KEGG" id="ade:Adeh_2835"/>
<evidence type="ECO:0000256" key="2">
    <source>
        <dbReference type="SAM" id="SignalP"/>
    </source>
</evidence>
<reference evidence="4" key="1">
    <citation type="submission" date="2006-01" db="EMBL/GenBank/DDBJ databases">
        <title>Complete sequence of Anaeromyxobacter dehalogenans 2CP-C.</title>
        <authorList>
            <consortium name="US DOE Joint Genome Institute"/>
            <person name="Copeland A."/>
            <person name="Lucas S."/>
            <person name="Lapidus A."/>
            <person name="Barry K."/>
            <person name="Detter J.C."/>
            <person name="Glavina T."/>
            <person name="Hammon N."/>
            <person name="Israni S."/>
            <person name="Pitluck S."/>
            <person name="Brettin T."/>
            <person name="Bruce D."/>
            <person name="Han C."/>
            <person name="Tapia R."/>
            <person name="Gilna P."/>
            <person name="Kiss H."/>
            <person name="Schmutz J."/>
            <person name="Larimer F."/>
            <person name="Land M."/>
            <person name="Kyrpides N."/>
            <person name="Anderson I."/>
            <person name="Sanford R.A."/>
            <person name="Ritalahti K.M."/>
            <person name="Thomas H.S."/>
            <person name="Kirby J.R."/>
            <person name="Zhulin I.B."/>
            <person name="Loeffler F.E."/>
            <person name="Richardson P."/>
        </authorList>
    </citation>
    <scope>NUCLEOTIDE SEQUENCE</scope>
    <source>
        <strain evidence="4">2CP-C</strain>
    </source>
</reference>
<sequence length="804" mass="75238">MRTRLFALAAALAALSCSSGTGDEAPRPASVEPASGLSTRATRVTIHGDGFLTRPSTKLSGGGAAVDVRHRAWLGEVELEQVAWVDVHTLQATVPAGLAPGSKRLVVENALGRQGALDGAFEVEGAAPAALSAELEADRASAAVGQAIGVTLTLSNGGGSPAEITEVTPTSAGPATSCGAPAPAPPLTIPAGGAAVLAWSCSASAAGALELTATAAGRDASSGADLSAAPAAPASVTVQLPAALTAAIAAEPATVNVGQPVSVTLTVVNGGQSTASLDAVAPSRGGTAPATCGAPTPAPGALAPGAAATFAWTCTASGPGALSLGGTASGTDALSGGAVSASPAAPATVVVQAPAALSAAIAADRATVTAGQPVALTLTVTNAGGAALEVTSVAPLRSGTAATCGPADPAASAAAPVAIAGGSAATFRWSCTPTAPGTATFGAAVAGVDANSRAALQGAAAPQASVTVDAGGTLSVAAFTATPASAGVGQAIAVSLTLANGAAIAADVAAIAPDMPGASPGCGAVSPAPPVSLAAGGAQAFTWSCTASTPGDYALGAAVTSTPAPDVQPASIAVAVLPAARLAPAAVEVATATISTGQVLPASLLLRNEGGAVATVTEVAPGASTAAATCSAASPATPQAIAGGGSLAFQWTCTGVAAGAVDLTAAVSASDAGSGADASPAITAATITVQTAPAISAGLVRDRPAVQVGTPVTLTLALQNGGEAGARVTQVAPTYNAGGNISCTAASPAAPVDLAGGGAAVFTWTCTPHRALTFTLGATVTAADVNGGPSPTVTVPTVTVDGTP</sequence>
<keyword evidence="2" id="KW-0732">Signal</keyword>
<feature type="signal peptide" evidence="2">
    <location>
        <begin position="1"/>
        <end position="22"/>
    </location>
</feature>
<dbReference type="AlphaFoldDB" id="Q2ILS9"/>
<dbReference type="STRING" id="290397.Adeh_2835"/>
<evidence type="ECO:0000256" key="1">
    <source>
        <dbReference type="SAM" id="MobiDB-lite"/>
    </source>
</evidence>
<dbReference type="EMBL" id="CP000251">
    <property type="protein sequence ID" value="ABC82605.1"/>
    <property type="molecule type" value="Genomic_DNA"/>
</dbReference>
<dbReference type="PROSITE" id="PS51257">
    <property type="entry name" value="PROKAR_LIPOPROTEIN"/>
    <property type="match status" value="1"/>
</dbReference>
<protein>
    <recommendedName>
        <fullName evidence="3">IPT/TIG domain-containing protein</fullName>
    </recommendedName>
</protein>
<name>Q2ILS9_ANADE</name>